<feature type="repeat" description="WD" evidence="5">
    <location>
        <begin position="103"/>
        <end position="144"/>
    </location>
</feature>
<feature type="repeat" description="WD" evidence="5">
    <location>
        <begin position="229"/>
        <end position="263"/>
    </location>
</feature>
<feature type="repeat" description="WD" evidence="5">
    <location>
        <begin position="145"/>
        <end position="187"/>
    </location>
</feature>
<dbReference type="PROSITE" id="PS50294">
    <property type="entry name" value="WD_REPEATS_REGION"/>
    <property type="match status" value="4"/>
</dbReference>
<dbReference type="InterPro" id="IPR019775">
    <property type="entry name" value="WD40_repeat_CS"/>
</dbReference>
<sequence length="356" mass="38600">MEGSKRLADEASSALVPVKKAKQDGSSSSNKQLATQSSSGAIQAAAPARTSSLMAPVMLLEGHKDEVFTCKYNPSGSHIASAGMDRQIFLWNTFGECENFAVLPGHTGAVFDLSWSKDGDKLYSAGIDKTCIVWDAEAGARVRKLKGHSDFVNSCCASRHDAHTFVTGSDDGTVRVWDARRRGAVHTLNSGYQVMAVVMADDGERIISAGLDNAIKMWDLRTMDVTERLAGHTDTVTGLSLSPNGKEVLSFAMDNTARIWDVQPFAQGPRLKKTLMGAQVGLEKNFIKCAWTPDGKHVGCGSGDRNVYVWNVFSQKIAYCLPGHKSCVNQVDFHPEEPIVVSCSSDKKLFQGELHL</sequence>
<evidence type="ECO:0000256" key="3">
    <source>
        <dbReference type="ARBA" id="ARBA00022737"/>
    </source>
</evidence>
<dbReference type="PROSITE" id="PS00678">
    <property type="entry name" value="WD_REPEATS_1"/>
    <property type="match status" value="1"/>
</dbReference>
<dbReference type="SMART" id="SM00320">
    <property type="entry name" value="WD40"/>
    <property type="match status" value="7"/>
</dbReference>
<evidence type="ECO:0000256" key="4">
    <source>
        <dbReference type="ARBA" id="ARBA00023187"/>
    </source>
</evidence>
<dbReference type="FunCoup" id="F2TZN8">
    <property type="interactions" value="1941"/>
</dbReference>
<dbReference type="STRING" id="946362.F2TZN8"/>
<feature type="repeat" description="WD" evidence="5">
    <location>
        <begin position="194"/>
        <end position="228"/>
    </location>
</feature>
<protein>
    <submittedName>
        <fullName evidence="7">U5 snRNP-specific protein</fullName>
    </submittedName>
</protein>
<dbReference type="Proteomes" id="UP000007799">
    <property type="component" value="Unassembled WGS sequence"/>
</dbReference>
<evidence type="ECO:0000313" key="8">
    <source>
        <dbReference type="Proteomes" id="UP000007799"/>
    </source>
</evidence>
<feature type="region of interest" description="Disordered" evidence="6">
    <location>
        <begin position="1"/>
        <end position="41"/>
    </location>
</feature>
<dbReference type="InterPro" id="IPR001680">
    <property type="entry name" value="WD40_rpt"/>
</dbReference>
<dbReference type="GO" id="GO:0003723">
    <property type="term" value="F:RNA binding"/>
    <property type="evidence" value="ECO:0007669"/>
    <property type="project" value="TreeGrafter"/>
</dbReference>
<dbReference type="GO" id="GO:0008380">
    <property type="term" value="P:RNA splicing"/>
    <property type="evidence" value="ECO:0007669"/>
    <property type="project" value="UniProtKB-KW"/>
</dbReference>
<dbReference type="PANTHER" id="PTHR44006">
    <property type="entry name" value="U5 SMALL NUCLEAR RIBONUCLEOPROTEIN 40 KDA PROTEIN"/>
    <property type="match status" value="1"/>
</dbReference>
<dbReference type="GO" id="GO:0006397">
    <property type="term" value="P:mRNA processing"/>
    <property type="evidence" value="ECO:0007669"/>
    <property type="project" value="UniProtKB-KW"/>
</dbReference>
<dbReference type="PROSITE" id="PS50082">
    <property type="entry name" value="WD_REPEATS_2"/>
    <property type="match status" value="6"/>
</dbReference>
<evidence type="ECO:0000256" key="1">
    <source>
        <dbReference type="ARBA" id="ARBA00022574"/>
    </source>
</evidence>
<dbReference type="InParanoid" id="F2TZN8"/>
<dbReference type="InterPro" id="IPR020472">
    <property type="entry name" value="WD40_PAC1"/>
</dbReference>
<keyword evidence="4" id="KW-0508">mRNA splicing</keyword>
<dbReference type="OrthoDB" id="1068471at2759"/>
<keyword evidence="8" id="KW-1185">Reference proteome</keyword>
<feature type="compositionally biased region" description="Polar residues" evidence="6">
    <location>
        <begin position="24"/>
        <end position="41"/>
    </location>
</feature>
<dbReference type="PANTHER" id="PTHR44006:SF1">
    <property type="entry name" value="U5 SMALL NUCLEAR RIBONUCLEOPROTEIN 40 KDA PROTEIN"/>
    <property type="match status" value="1"/>
</dbReference>
<dbReference type="InterPro" id="IPR036322">
    <property type="entry name" value="WD40_repeat_dom_sf"/>
</dbReference>
<evidence type="ECO:0000256" key="6">
    <source>
        <dbReference type="SAM" id="MobiDB-lite"/>
    </source>
</evidence>
<name>F2TZN8_SALR5</name>
<dbReference type="KEGG" id="sre:PTSG_02030"/>
<dbReference type="EMBL" id="GL832957">
    <property type="protein sequence ID" value="EGD79062.1"/>
    <property type="molecule type" value="Genomic_DNA"/>
</dbReference>
<reference evidence="7" key="1">
    <citation type="submission" date="2009-08" db="EMBL/GenBank/DDBJ databases">
        <title>Annotation of Salpingoeca rosetta.</title>
        <authorList>
            <consortium name="The Broad Institute Genome Sequencing Platform"/>
            <person name="Russ C."/>
            <person name="Cuomo C."/>
            <person name="Burger G."/>
            <person name="Gray M.W."/>
            <person name="Holland P.W.H."/>
            <person name="King N."/>
            <person name="Lang F.B.F."/>
            <person name="Roger A.J."/>
            <person name="Ruiz-Trillo I."/>
            <person name="Young S.K."/>
            <person name="Zeng Q."/>
            <person name="Gargeya S."/>
            <person name="Alvarado L."/>
            <person name="Berlin A."/>
            <person name="Chapman S.B."/>
            <person name="Chen Z."/>
            <person name="Freedman E."/>
            <person name="Gellesch M."/>
            <person name="Goldberg J."/>
            <person name="Griggs A."/>
            <person name="Gujja S."/>
            <person name="Heilman E."/>
            <person name="Heiman D."/>
            <person name="Howarth C."/>
            <person name="Mehta T."/>
            <person name="Neiman D."/>
            <person name="Pearson M."/>
            <person name="Roberts A."/>
            <person name="Saif S."/>
            <person name="Shea T."/>
            <person name="Shenoy N."/>
            <person name="Sisk P."/>
            <person name="Stolte C."/>
            <person name="Sykes S."/>
            <person name="White J."/>
            <person name="Yandava C."/>
            <person name="Haas B."/>
            <person name="Nusbaum C."/>
            <person name="Birren B."/>
        </authorList>
    </citation>
    <scope>NUCLEOTIDE SEQUENCE [LARGE SCALE GENOMIC DNA]</scope>
    <source>
        <strain evidence="7">ATCC 50818</strain>
    </source>
</reference>
<gene>
    <name evidence="7" type="ORF">PTSG_02030</name>
</gene>
<keyword evidence="1 5" id="KW-0853">WD repeat</keyword>
<keyword evidence="3" id="KW-0677">Repeat</keyword>
<feature type="repeat" description="WD" evidence="5">
    <location>
        <begin position="60"/>
        <end position="92"/>
    </location>
</feature>
<keyword evidence="2" id="KW-0507">mRNA processing</keyword>
<accession>F2TZN8</accession>
<dbReference type="eggNOG" id="KOG0265">
    <property type="taxonomic scope" value="Eukaryota"/>
</dbReference>
<dbReference type="AlphaFoldDB" id="F2TZN8"/>
<dbReference type="Gene3D" id="2.130.10.10">
    <property type="entry name" value="YVTN repeat-like/Quinoprotein amine dehydrogenase"/>
    <property type="match status" value="1"/>
</dbReference>
<organism evidence="8">
    <name type="scientific">Salpingoeca rosetta (strain ATCC 50818 / BSB-021)</name>
    <dbReference type="NCBI Taxonomy" id="946362"/>
    <lineage>
        <taxon>Eukaryota</taxon>
        <taxon>Choanoflagellata</taxon>
        <taxon>Craspedida</taxon>
        <taxon>Salpingoecidae</taxon>
        <taxon>Salpingoeca</taxon>
    </lineage>
</organism>
<evidence type="ECO:0000256" key="2">
    <source>
        <dbReference type="ARBA" id="ARBA00022664"/>
    </source>
</evidence>
<dbReference type="SUPFAM" id="SSF50978">
    <property type="entry name" value="WD40 repeat-like"/>
    <property type="match status" value="1"/>
</dbReference>
<dbReference type="OMA" id="IWDIRPY"/>
<dbReference type="CDD" id="cd00200">
    <property type="entry name" value="WD40"/>
    <property type="match status" value="1"/>
</dbReference>
<evidence type="ECO:0000256" key="5">
    <source>
        <dbReference type="PROSITE-ProRule" id="PRU00221"/>
    </source>
</evidence>
<dbReference type="InterPro" id="IPR052234">
    <property type="entry name" value="U5_snRNP_Component"/>
</dbReference>
<dbReference type="Pfam" id="PF00400">
    <property type="entry name" value="WD40"/>
    <property type="match status" value="7"/>
</dbReference>
<dbReference type="RefSeq" id="XP_004998018.1">
    <property type="nucleotide sequence ID" value="XM_004997961.1"/>
</dbReference>
<dbReference type="PRINTS" id="PR00320">
    <property type="entry name" value="GPROTEINBRPT"/>
</dbReference>
<proteinExistence type="predicted"/>
<dbReference type="GO" id="GO:0071013">
    <property type="term" value="C:catalytic step 2 spliceosome"/>
    <property type="evidence" value="ECO:0007669"/>
    <property type="project" value="TreeGrafter"/>
</dbReference>
<feature type="repeat" description="WD" evidence="5">
    <location>
        <begin position="290"/>
        <end position="312"/>
    </location>
</feature>
<dbReference type="GeneID" id="16078614"/>
<evidence type="ECO:0000313" key="7">
    <source>
        <dbReference type="EMBL" id="EGD79062.1"/>
    </source>
</evidence>
<dbReference type="InterPro" id="IPR015943">
    <property type="entry name" value="WD40/YVTN_repeat-like_dom_sf"/>
</dbReference>